<proteinExistence type="predicted"/>
<gene>
    <name evidence="2" type="ORF">BN9_021250</name>
</gene>
<evidence type="ECO:0000313" key="2">
    <source>
        <dbReference type="EMBL" id="CCI41341.1"/>
    </source>
</evidence>
<evidence type="ECO:0000256" key="1">
    <source>
        <dbReference type="SAM" id="SignalP"/>
    </source>
</evidence>
<accession>A0A024G3V0</accession>
<sequence>MITVLVVLLEVSVIHNVQNTTVWLYSRSNSFMLSVYHETSSCTSVAFNDSDNRFN</sequence>
<keyword evidence="1" id="KW-0732">Signal</keyword>
<reference evidence="2 3" key="1">
    <citation type="submission" date="2012-05" db="EMBL/GenBank/DDBJ databases">
        <title>Recombination and specialization in a pathogen metapopulation.</title>
        <authorList>
            <person name="Gardiner A."/>
            <person name="Kemen E."/>
            <person name="Schultz-Larsen T."/>
            <person name="MacLean D."/>
            <person name="Van Oosterhout C."/>
            <person name="Jones J.D.G."/>
        </authorList>
    </citation>
    <scope>NUCLEOTIDE SEQUENCE [LARGE SCALE GENOMIC DNA]</scope>
    <source>
        <strain evidence="2 3">Ac Nc2</strain>
    </source>
</reference>
<name>A0A024G3V0_9STRA</name>
<feature type="chain" id="PRO_5001529299" evidence="1">
    <location>
        <begin position="20"/>
        <end position="55"/>
    </location>
</feature>
<keyword evidence="3" id="KW-1185">Reference proteome</keyword>
<dbReference type="InParanoid" id="A0A024G3V0"/>
<dbReference type="Proteomes" id="UP000053237">
    <property type="component" value="Unassembled WGS sequence"/>
</dbReference>
<protein>
    <submittedName>
        <fullName evidence="2">Uncharacterized protein</fullName>
    </submittedName>
</protein>
<evidence type="ECO:0000313" key="3">
    <source>
        <dbReference type="Proteomes" id="UP000053237"/>
    </source>
</evidence>
<feature type="signal peptide" evidence="1">
    <location>
        <begin position="1"/>
        <end position="19"/>
    </location>
</feature>
<dbReference type="AlphaFoldDB" id="A0A024G3V0"/>
<dbReference type="EMBL" id="CAIX01000018">
    <property type="protein sequence ID" value="CCI41341.1"/>
    <property type="molecule type" value="Genomic_DNA"/>
</dbReference>
<comment type="caution">
    <text evidence="2">The sequence shown here is derived from an EMBL/GenBank/DDBJ whole genome shotgun (WGS) entry which is preliminary data.</text>
</comment>
<organism evidence="2 3">
    <name type="scientific">Albugo candida</name>
    <dbReference type="NCBI Taxonomy" id="65357"/>
    <lineage>
        <taxon>Eukaryota</taxon>
        <taxon>Sar</taxon>
        <taxon>Stramenopiles</taxon>
        <taxon>Oomycota</taxon>
        <taxon>Peronosporomycetes</taxon>
        <taxon>Albuginales</taxon>
        <taxon>Albuginaceae</taxon>
        <taxon>Albugo</taxon>
    </lineage>
</organism>